<protein>
    <submittedName>
        <fullName evidence="2">YciI-like protein</fullName>
    </submittedName>
</protein>
<evidence type="ECO:0000259" key="1">
    <source>
        <dbReference type="Pfam" id="PF03795"/>
    </source>
</evidence>
<feature type="domain" description="YCII-related" evidence="1">
    <location>
        <begin position="12"/>
        <end position="105"/>
    </location>
</feature>
<reference evidence="2 3" key="1">
    <citation type="submission" date="2015-04" db="EMBL/GenBank/DDBJ databases">
        <title>Genome sequence of Ceratocystis platani, a major pathogen of plane trees.</title>
        <authorList>
            <person name="Belbahri L."/>
        </authorList>
    </citation>
    <scope>NUCLEOTIDE SEQUENCE [LARGE SCALE GENOMIC DNA]</scope>
    <source>
        <strain evidence="2 3">CFO</strain>
    </source>
</reference>
<dbReference type="Pfam" id="PF03795">
    <property type="entry name" value="YCII"/>
    <property type="match status" value="1"/>
</dbReference>
<comment type="caution">
    <text evidence="2">The sequence shown here is derived from an EMBL/GenBank/DDBJ whole genome shotgun (WGS) entry which is preliminary data.</text>
</comment>
<dbReference type="PANTHER" id="PTHR33606:SF3">
    <property type="entry name" value="PROTEIN YCII"/>
    <property type="match status" value="1"/>
</dbReference>
<organism evidence="2 3">
    <name type="scientific">Ceratocystis fimbriata f. sp. platani</name>
    <dbReference type="NCBI Taxonomy" id="88771"/>
    <lineage>
        <taxon>Eukaryota</taxon>
        <taxon>Fungi</taxon>
        <taxon>Dikarya</taxon>
        <taxon>Ascomycota</taxon>
        <taxon>Pezizomycotina</taxon>
        <taxon>Sordariomycetes</taxon>
        <taxon>Hypocreomycetidae</taxon>
        <taxon>Microascales</taxon>
        <taxon>Ceratocystidaceae</taxon>
        <taxon>Ceratocystis</taxon>
    </lineage>
</organism>
<evidence type="ECO:0000313" key="2">
    <source>
        <dbReference type="EMBL" id="KKF97051.1"/>
    </source>
</evidence>
<evidence type="ECO:0000313" key="3">
    <source>
        <dbReference type="Proteomes" id="UP000034841"/>
    </source>
</evidence>
<dbReference type="Gene3D" id="3.30.70.1060">
    <property type="entry name" value="Dimeric alpha+beta barrel"/>
    <property type="match status" value="1"/>
</dbReference>
<dbReference type="SUPFAM" id="SSF54909">
    <property type="entry name" value="Dimeric alpha+beta barrel"/>
    <property type="match status" value="1"/>
</dbReference>
<dbReference type="Proteomes" id="UP000034841">
    <property type="component" value="Unassembled WGS sequence"/>
</dbReference>
<dbReference type="InterPro" id="IPR051807">
    <property type="entry name" value="Sec-metab_biosynth-assoc"/>
</dbReference>
<dbReference type="PANTHER" id="PTHR33606">
    <property type="entry name" value="PROTEIN YCII"/>
    <property type="match status" value="1"/>
</dbReference>
<accession>A0A0F8B510</accession>
<gene>
    <name evidence="2" type="ORF">CFO_g612</name>
</gene>
<sequence length="112" mass="11910">MVSSVPAGKFEFLCVVPDKPGALEKRLAARPTHFANLQSQVTTGVIKVGGATLEEVPTPDGPLKMNGSAVVLVASSVEEAREFLAQDIYATSGVWDVEKAQILPFKCAVREP</sequence>
<proteinExistence type="predicted"/>
<dbReference type="InterPro" id="IPR005545">
    <property type="entry name" value="YCII"/>
</dbReference>
<dbReference type="EMBL" id="LBBL01000020">
    <property type="protein sequence ID" value="KKF97051.1"/>
    <property type="molecule type" value="Genomic_DNA"/>
</dbReference>
<keyword evidence="3" id="KW-1185">Reference proteome</keyword>
<dbReference type="OrthoDB" id="5519740at2759"/>
<name>A0A0F8B510_CERFI</name>
<dbReference type="InterPro" id="IPR011008">
    <property type="entry name" value="Dimeric_a/b-barrel"/>
</dbReference>
<dbReference type="AlphaFoldDB" id="A0A0F8B510"/>